<accession>A0AAV7DXK8</accession>
<dbReference type="Proteomes" id="UP000825729">
    <property type="component" value="Unassembled WGS sequence"/>
</dbReference>
<dbReference type="EMBL" id="JAINDJ010000007">
    <property type="protein sequence ID" value="KAG9441375.1"/>
    <property type="molecule type" value="Genomic_DNA"/>
</dbReference>
<reference evidence="1 2" key="1">
    <citation type="submission" date="2021-07" db="EMBL/GenBank/DDBJ databases">
        <title>The Aristolochia fimbriata genome: insights into angiosperm evolution, floral development and chemical biosynthesis.</title>
        <authorList>
            <person name="Jiao Y."/>
        </authorList>
    </citation>
    <scope>NUCLEOTIDE SEQUENCE [LARGE SCALE GENOMIC DNA]</scope>
    <source>
        <strain evidence="1">IBCAS-2021</strain>
        <tissue evidence="1">Leaf</tissue>
    </source>
</reference>
<keyword evidence="2" id="KW-1185">Reference proteome</keyword>
<dbReference type="AlphaFoldDB" id="A0AAV7DXK8"/>
<gene>
    <name evidence="1" type="ORF">H6P81_017229</name>
</gene>
<protein>
    <submittedName>
        <fullName evidence="1">Uncharacterized protein</fullName>
    </submittedName>
</protein>
<evidence type="ECO:0000313" key="2">
    <source>
        <dbReference type="Proteomes" id="UP000825729"/>
    </source>
</evidence>
<sequence length="97" mass="10549">MVAIKEKMHAWNDDCCCRHISLDQPFHRTPASKMEPAICSAGRSREPKQGKTNIKSGALVVSGVGRSGLVRIGTHSCSQWAAVGCSQWHVGACEWLT</sequence>
<name>A0AAV7DXK8_ARIFI</name>
<proteinExistence type="predicted"/>
<evidence type="ECO:0000313" key="1">
    <source>
        <dbReference type="EMBL" id="KAG9441375.1"/>
    </source>
</evidence>
<comment type="caution">
    <text evidence="1">The sequence shown here is derived from an EMBL/GenBank/DDBJ whole genome shotgun (WGS) entry which is preliminary data.</text>
</comment>
<organism evidence="1 2">
    <name type="scientific">Aristolochia fimbriata</name>
    <name type="common">White veined hardy Dutchman's pipe vine</name>
    <dbReference type="NCBI Taxonomy" id="158543"/>
    <lineage>
        <taxon>Eukaryota</taxon>
        <taxon>Viridiplantae</taxon>
        <taxon>Streptophyta</taxon>
        <taxon>Embryophyta</taxon>
        <taxon>Tracheophyta</taxon>
        <taxon>Spermatophyta</taxon>
        <taxon>Magnoliopsida</taxon>
        <taxon>Magnoliidae</taxon>
        <taxon>Piperales</taxon>
        <taxon>Aristolochiaceae</taxon>
        <taxon>Aristolochia</taxon>
    </lineage>
</organism>